<dbReference type="InterPro" id="IPR017938">
    <property type="entry name" value="Riboflavin_synthase-like_b-brl"/>
</dbReference>
<evidence type="ECO:0000256" key="9">
    <source>
        <dbReference type="NCBIfam" id="TIGR00187"/>
    </source>
</evidence>
<evidence type="ECO:0000256" key="6">
    <source>
        <dbReference type="ARBA" id="ARBA00022619"/>
    </source>
</evidence>
<keyword evidence="8" id="KW-0677">Repeat</keyword>
<evidence type="ECO:0000256" key="5">
    <source>
        <dbReference type="ARBA" id="ARBA00013950"/>
    </source>
</evidence>
<dbReference type="NCBIfam" id="NF006767">
    <property type="entry name" value="PRK09289.1"/>
    <property type="match status" value="1"/>
</dbReference>
<evidence type="ECO:0000256" key="8">
    <source>
        <dbReference type="ARBA" id="ARBA00022737"/>
    </source>
</evidence>
<feature type="repeat" description="Lumazine-binding" evidence="10">
    <location>
        <begin position="101"/>
        <end position="200"/>
    </location>
</feature>
<dbReference type="OrthoDB" id="9788537at2"/>
<organism evidence="12 13">
    <name type="scientific">Nitrosomonas marina</name>
    <dbReference type="NCBI Taxonomy" id="917"/>
    <lineage>
        <taxon>Bacteria</taxon>
        <taxon>Pseudomonadati</taxon>
        <taxon>Pseudomonadota</taxon>
        <taxon>Betaproteobacteria</taxon>
        <taxon>Nitrosomonadales</taxon>
        <taxon>Nitrosomonadaceae</taxon>
        <taxon>Nitrosomonas</taxon>
    </lineage>
</organism>
<evidence type="ECO:0000256" key="3">
    <source>
        <dbReference type="ARBA" id="ARBA00004887"/>
    </source>
</evidence>
<evidence type="ECO:0000256" key="1">
    <source>
        <dbReference type="ARBA" id="ARBA00000968"/>
    </source>
</evidence>
<dbReference type="FunFam" id="2.40.30.20:FF:000004">
    <property type="entry name" value="Riboflavin synthase, alpha subunit"/>
    <property type="match status" value="1"/>
</dbReference>
<dbReference type="PIRSF" id="PIRSF000498">
    <property type="entry name" value="Riboflavin_syn_A"/>
    <property type="match status" value="1"/>
</dbReference>
<sequence length="213" mass="23338">MFTGIVQATGEIAQVDKIRINGQNSLCLGIFPGSLDVSDISIGDSIAVNGVCLTVTALLESTFTVDVSQETLSCTYGLNKINKRVNLEKALRLSDRLGGHLVSGHVDAVGEVTRLEASEPNGNNYLVTIRSPKHLLRYIACKGSITVNGVSLTVNRITQEEFCVNLIPHTLSNTTLNELKPGSQVNLEVDMLARYIERLSEYSRNLENENQYR</sequence>
<dbReference type="GO" id="GO:0004746">
    <property type="term" value="F:riboflavin synthase activity"/>
    <property type="evidence" value="ECO:0007669"/>
    <property type="project" value="UniProtKB-UniRule"/>
</dbReference>
<evidence type="ECO:0000256" key="10">
    <source>
        <dbReference type="PROSITE-ProRule" id="PRU00524"/>
    </source>
</evidence>
<dbReference type="NCBIfam" id="NF009566">
    <property type="entry name" value="PRK13020.1"/>
    <property type="match status" value="1"/>
</dbReference>
<comment type="catalytic activity">
    <reaction evidence="1">
        <text>2 6,7-dimethyl-8-(1-D-ribityl)lumazine + H(+) = 5-amino-6-(D-ribitylamino)uracil + riboflavin</text>
        <dbReference type="Rhea" id="RHEA:20772"/>
        <dbReference type="ChEBI" id="CHEBI:15378"/>
        <dbReference type="ChEBI" id="CHEBI:15934"/>
        <dbReference type="ChEBI" id="CHEBI:57986"/>
        <dbReference type="ChEBI" id="CHEBI:58201"/>
        <dbReference type="EC" id="2.5.1.9"/>
    </reaction>
</comment>
<gene>
    <name evidence="12" type="ORF">SAMN05216326_13515</name>
</gene>
<comment type="function">
    <text evidence="2">Catalyzes the dismutation of two molecules of 6,7-dimethyl-8-ribityllumazine, resulting in the formation of riboflavin and 5-amino-6-(D-ribitylamino)uracil.</text>
</comment>
<dbReference type="PANTHER" id="PTHR21098:SF12">
    <property type="entry name" value="RIBOFLAVIN SYNTHASE"/>
    <property type="match status" value="1"/>
</dbReference>
<dbReference type="AlphaFoldDB" id="A0A1I0FB55"/>
<protein>
    <recommendedName>
        <fullName evidence="5 9">Riboflavin synthase</fullName>
        <ecNumber evidence="4 9">2.5.1.9</ecNumber>
    </recommendedName>
</protein>
<dbReference type="GO" id="GO:0009231">
    <property type="term" value="P:riboflavin biosynthetic process"/>
    <property type="evidence" value="ECO:0007669"/>
    <property type="project" value="UniProtKB-KW"/>
</dbReference>
<dbReference type="InterPro" id="IPR001783">
    <property type="entry name" value="Lumazine-bd"/>
</dbReference>
<evidence type="ECO:0000313" key="12">
    <source>
        <dbReference type="EMBL" id="SET54550.1"/>
    </source>
</evidence>
<keyword evidence="13" id="KW-1185">Reference proteome</keyword>
<dbReference type="PROSITE" id="PS51177">
    <property type="entry name" value="LUMAZINE_BIND"/>
    <property type="match status" value="2"/>
</dbReference>
<reference evidence="13" key="1">
    <citation type="submission" date="2016-10" db="EMBL/GenBank/DDBJ databases">
        <authorList>
            <person name="Varghese N."/>
            <person name="Submissions S."/>
        </authorList>
    </citation>
    <scope>NUCLEOTIDE SEQUENCE [LARGE SCALE GENOMIC DNA]</scope>
    <source>
        <strain evidence="13">Nm71</strain>
    </source>
</reference>
<comment type="pathway">
    <text evidence="3">Cofactor biosynthesis; riboflavin biosynthesis; riboflavin from 2-hydroxy-3-oxobutyl phosphate and 5-amino-6-(D-ribitylamino)uracil: step 2/2.</text>
</comment>
<evidence type="ECO:0000313" key="13">
    <source>
        <dbReference type="Proteomes" id="UP000199345"/>
    </source>
</evidence>
<dbReference type="EMBL" id="FOIA01000035">
    <property type="protein sequence ID" value="SET54550.1"/>
    <property type="molecule type" value="Genomic_DNA"/>
</dbReference>
<feature type="domain" description="Lumazine-binding" evidence="11">
    <location>
        <begin position="1"/>
        <end position="100"/>
    </location>
</feature>
<dbReference type="SUPFAM" id="SSF63380">
    <property type="entry name" value="Riboflavin synthase domain-like"/>
    <property type="match status" value="2"/>
</dbReference>
<proteinExistence type="predicted"/>
<dbReference type="InterPro" id="IPR026017">
    <property type="entry name" value="Lumazine-bd_dom"/>
</dbReference>
<dbReference type="EC" id="2.5.1.9" evidence="4 9"/>
<name>A0A1I0FB55_9PROT</name>
<evidence type="ECO:0000259" key="11">
    <source>
        <dbReference type="PROSITE" id="PS51177"/>
    </source>
</evidence>
<keyword evidence="7" id="KW-0808">Transferase</keyword>
<dbReference type="PANTHER" id="PTHR21098">
    <property type="entry name" value="RIBOFLAVIN SYNTHASE ALPHA CHAIN"/>
    <property type="match status" value="1"/>
</dbReference>
<dbReference type="Gene3D" id="2.40.30.20">
    <property type="match status" value="2"/>
</dbReference>
<dbReference type="Pfam" id="PF00677">
    <property type="entry name" value="Lum_binding"/>
    <property type="match status" value="2"/>
</dbReference>
<accession>A0A1I0FB55</accession>
<evidence type="ECO:0000256" key="7">
    <source>
        <dbReference type="ARBA" id="ARBA00022679"/>
    </source>
</evidence>
<evidence type="ECO:0000256" key="4">
    <source>
        <dbReference type="ARBA" id="ARBA00012827"/>
    </source>
</evidence>
<evidence type="ECO:0000256" key="2">
    <source>
        <dbReference type="ARBA" id="ARBA00002803"/>
    </source>
</evidence>
<keyword evidence="6" id="KW-0686">Riboflavin biosynthesis</keyword>
<dbReference type="CDD" id="cd00402">
    <property type="entry name" value="Riboflavin_synthase_like"/>
    <property type="match status" value="1"/>
</dbReference>
<dbReference type="InterPro" id="IPR023366">
    <property type="entry name" value="ATP_synth_asu-like_sf"/>
</dbReference>
<dbReference type="RefSeq" id="WP_090661058.1">
    <property type="nucleotide sequence ID" value="NZ_FOIA01000035.1"/>
</dbReference>
<dbReference type="NCBIfam" id="TIGR00187">
    <property type="entry name" value="ribE"/>
    <property type="match status" value="1"/>
</dbReference>
<dbReference type="Proteomes" id="UP000199345">
    <property type="component" value="Unassembled WGS sequence"/>
</dbReference>
<feature type="repeat" description="Lumazine-binding" evidence="10">
    <location>
        <begin position="1"/>
        <end position="100"/>
    </location>
</feature>
<feature type="domain" description="Lumazine-binding" evidence="11">
    <location>
        <begin position="101"/>
        <end position="200"/>
    </location>
</feature>